<dbReference type="EMBL" id="JAHFXF010002869">
    <property type="protein sequence ID" value="KAG9654259.1"/>
    <property type="molecule type" value="Genomic_DNA"/>
</dbReference>
<feature type="non-terminal residue" evidence="1">
    <location>
        <position position="53"/>
    </location>
</feature>
<gene>
    <name evidence="1" type="ORF">KCU76_g20431</name>
</gene>
<dbReference type="OrthoDB" id="6250593at2759"/>
<protein>
    <submittedName>
        <fullName evidence="1">Uncharacterized protein</fullName>
    </submittedName>
</protein>
<organism evidence="1 2">
    <name type="scientific">Aureobasidium melanogenum</name>
    <name type="common">Aureobasidium pullulans var. melanogenum</name>
    <dbReference type="NCBI Taxonomy" id="46634"/>
    <lineage>
        <taxon>Eukaryota</taxon>
        <taxon>Fungi</taxon>
        <taxon>Dikarya</taxon>
        <taxon>Ascomycota</taxon>
        <taxon>Pezizomycotina</taxon>
        <taxon>Dothideomycetes</taxon>
        <taxon>Dothideomycetidae</taxon>
        <taxon>Dothideales</taxon>
        <taxon>Saccotheciaceae</taxon>
        <taxon>Aureobasidium</taxon>
    </lineage>
</organism>
<dbReference type="Proteomes" id="UP000779574">
    <property type="component" value="Unassembled WGS sequence"/>
</dbReference>
<proteinExistence type="predicted"/>
<reference evidence="1" key="1">
    <citation type="journal article" date="2021" name="J Fungi (Basel)">
        <title>Virulence traits and population genomics of the black yeast Aureobasidium melanogenum.</title>
        <authorList>
            <person name="Cernosa A."/>
            <person name="Sun X."/>
            <person name="Gostincar C."/>
            <person name="Fang C."/>
            <person name="Gunde-Cimerman N."/>
            <person name="Song Z."/>
        </authorList>
    </citation>
    <scope>NUCLEOTIDE SEQUENCE</scope>
    <source>
        <strain evidence="1">EXF-9911</strain>
    </source>
</reference>
<name>A0A9P8DUQ3_AURME</name>
<reference evidence="1" key="2">
    <citation type="submission" date="2021-08" db="EMBL/GenBank/DDBJ databases">
        <authorList>
            <person name="Gostincar C."/>
            <person name="Sun X."/>
            <person name="Song Z."/>
            <person name="Gunde-Cimerman N."/>
        </authorList>
    </citation>
    <scope>NUCLEOTIDE SEQUENCE</scope>
    <source>
        <strain evidence="1">EXF-9911</strain>
    </source>
</reference>
<accession>A0A9P8DUQ3</accession>
<dbReference type="AlphaFoldDB" id="A0A9P8DUQ3"/>
<comment type="caution">
    <text evidence="1">The sequence shown here is derived from an EMBL/GenBank/DDBJ whole genome shotgun (WGS) entry which is preliminary data.</text>
</comment>
<evidence type="ECO:0000313" key="2">
    <source>
        <dbReference type="Proteomes" id="UP000779574"/>
    </source>
</evidence>
<sequence length="53" mass="5834">MAPIEEMQIAQLNRSIRTIKAELEYLCDASVITPQQLSSLLSQIPAQTALHAP</sequence>
<evidence type="ECO:0000313" key="1">
    <source>
        <dbReference type="EMBL" id="KAG9654259.1"/>
    </source>
</evidence>